<comment type="caution">
    <text evidence="1">The sequence shown here is derived from an EMBL/GenBank/DDBJ whole genome shotgun (WGS) entry which is preliminary data.</text>
</comment>
<dbReference type="AlphaFoldDB" id="A0A8J7JM52"/>
<dbReference type="EMBL" id="JAEMHM010000010">
    <property type="protein sequence ID" value="MBJ6725670.1"/>
    <property type="molecule type" value="Genomic_DNA"/>
</dbReference>
<evidence type="ECO:0000313" key="2">
    <source>
        <dbReference type="Proteomes" id="UP000636888"/>
    </source>
</evidence>
<accession>A0A8J7JM52</accession>
<dbReference type="Proteomes" id="UP000636888">
    <property type="component" value="Unassembled WGS sequence"/>
</dbReference>
<name>A0A8J7JM52_9BACT</name>
<dbReference type="RefSeq" id="WP_199384562.1">
    <property type="nucleotide sequence ID" value="NZ_JAEMHM010000010.1"/>
</dbReference>
<organism evidence="1 2">
    <name type="scientific">Geomesophilobacter sediminis</name>
    <dbReference type="NCBI Taxonomy" id="2798584"/>
    <lineage>
        <taxon>Bacteria</taxon>
        <taxon>Pseudomonadati</taxon>
        <taxon>Thermodesulfobacteriota</taxon>
        <taxon>Desulfuromonadia</taxon>
        <taxon>Geobacterales</taxon>
        <taxon>Geobacteraceae</taxon>
        <taxon>Geomesophilobacter</taxon>
    </lineage>
</organism>
<evidence type="ECO:0000313" key="1">
    <source>
        <dbReference type="EMBL" id="MBJ6725670.1"/>
    </source>
</evidence>
<proteinExistence type="predicted"/>
<gene>
    <name evidence="1" type="ORF">JFN93_13200</name>
</gene>
<keyword evidence="2" id="KW-1185">Reference proteome</keyword>
<reference evidence="1" key="1">
    <citation type="submission" date="2020-12" db="EMBL/GenBank/DDBJ databases">
        <title>Geomonas sp. Red875, isolated from river sediment.</title>
        <authorList>
            <person name="Xu Z."/>
            <person name="Zhang Z."/>
            <person name="Masuda Y."/>
            <person name="Itoh H."/>
            <person name="Senoo K."/>
        </authorList>
    </citation>
    <scope>NUCLEOTIDE SEQUENCE</scope>
    <source>
        <strain evidence="1">Red875</strain>
    </source>
</reference>
<protein>
    <submittedName>
        <fullName evidence="1">Uncharacterized protein</fullName>
    </submittedName>
</protein>
<sequence length="123" mass="14576">MQGYELIKKIDTDRREHPERMFIKWWRNEEDFIDFDLVTRFMDGYAYGTEISGFELIGMDEMWRAVESRSKGKATRTKSGDDWVVRWTPPEGAEDVDFKTEYPYTPETLLKVLDAETGDNYVD</sequence>